<evidence type="ECO:0000313" key="2">
    <source>
        <dbReference type="EMBL" id="MBA0801485.1"/>
    </source>
</evidence>
<reference evidence="2 3" key="1">
    <citation type="journal article" date="2019" name="Genome Biol. Evol.">
        <title>Insights into the evolution of the New World diploid cottons (Gossypium, subgenus Houzingenia) based on genome sequencing.</title>
        <authorList>
            <person name="Grover C.E."/>
            <person name="Arick M.A. 2nd"/>
            <person name="Thrash A."/>
            <person name="Conover J.L."/>
            <person name="Sanders W.S."/>
            <person name="Peterson D.G."/>
            <person name="Frelichowski J.E."/>
            <person name="Scheffler J.A."/>
            <person name="Scheffler B.E."/>
            <person name="Wendel J.F."/>
        </authorList>
    </citation>
    <scope>NUCLEOTIDE SEQUENCE [LARGE SCALE GENOMIC DNA]</scope>
    <source>
        <strain evidence="2">0</strain>
        <tissue evidence="2">Leaf</tissue>
    </source>
</reference>
<feature type="non-terminal residue" evidence="2">
    <location>
        <position position="1"/>
    </location>
</feature>
<keyword evidence="3" id="KW-1185">Reference proteome</keyword>
<dbReference type="AlphaFoldDB" id="A0A7J9GXG5"/>
<name>A0A7J9GXG5_9ROSI</name>
<dbReference type="Gene3D" id="2.130.10.80">
    <property type="entry name" value="Galactose oxidase/kelch, beta-propeller"/>
    <property type="match status" value="1"/>
</dbReference>
<dbReference type="PANTHER" id="PTHR32208">
    <property type="entry name" value="SECRETED PROTEIN-RELATED"/>
    <property type="match status" value="1"/>
</dbReference>
<dbReference type="SUPFAM" id="SSF50965">
    <property type="entry name" value="Galactose oxidase, central domain"/>
    <property type="match status" value="1"/>
</dbReference>
<comment type="caution">
    <text evidence="2">The sequence shown here is derived from an EMBL/GenBank/DDBJ whole genome shotgun (WGS) entry which is preliminary data.</text>
</comment>
<dbReference type="PANTHER" id="PTHR32208:SF62">
    <property type="entry name" value="OXIDASE, PUTATIVE, EXPRESSED-RELATED"/>
    <property type="match status" value="1"/>
</dbReference>
<dbReference type="Pfam" id="PF07250">
    <property type="entry name" value="Glyoxal_oxid_N"/>
    <property type="match status" value="1"/>
</dbReference>
<evidence type="ECO:0000259" key="1">
    <source>
        <dbReference type="Pfam" id="PF07250"/>
    </source>
</evidence>
<dbReference type="Proteomes" id="UP000593560">
    <property type="component" value="Unassembled WGS sequence"/>
</dbReference>
<sequence>GEPRSYPSTGSAVLLPLKNLKVSAIEAEVLVCGGALKGSYLQSLKGTFLAALDTCARIKITDSNPEWVMGTMPLARVMGDMILLPNGNLLLINGAGPKTAGWEQGRDPVMSSILYRPDNDISSRFEVQNPTTIPRMYHSTAVLLRDGRVLVSGSNPHTFYNFSGVLFLTKLSLETFSPAYLDAKFDNLRATIIAPKSMSGI</sequence>
<dbReference type="OrthoDB" id="2019572at2759"/>
<proteinExistence type="predicted"/>
<dbReference type="InterPro" id="IPR009880">
    <property type="entry name" value="Glyoxal_oxidase_N"/>
</dbReference>
<protein>
    <recommendedName>
        <fullName evidence="1">Glyoxal oxidase N-terminal domain-containing protein</fullName>
    </recommendedName>
</protein>
<organism evidence="2 3">
    <name type="scientific">Gossypium harknessii</name>
    <dbReference type="NCBI Taxonomy" id="34285"/>
    <lineage>
        <taxon>Eukaryota</taxon>
        <taxon>Viridiplantae</taxon>
        <taxon>Streptophyta</taxon>
        <taxon>Embryophyta</taxon>
        <taxon>Tracheophyta</taxon>
        <taxon>Spermatophyta</taxon>
        <taxon>Magnoliopsida</taxon>
        <taxon>eudicotyledons</taxon>
        <taxon>Gunneridae</taxon>
        <taxon>Pentapetalae</taxon>
        <taxon>rosids</taxon>
        <taxon>malvids</taxon>
        <taxon>Malvales</taxon>
        <taxon>Malvaceae</taxon>
        <taxon>Malvoideae</taxon>
        <taxon>Gossypium</taxon>
    </lineage>
</organism>
<dbReference type="InterPro" id="IPR011043">
    <property type="entry name" value="Gal_Oxase/kelch_b-propeller"/>
</dbReference>
<feature type="domain" description="Glyoxal oxidase N-terminal" evidence="1">
    <location>
        <begin position="1"/>
        <end position="180"/>
    </location>
</feature>
<gene>
    <name evidence="2" type="ORF">Gohar_011849</name>
</gene>
<accession>A0A7J9GXG5</accession>
<dbReference type="InterPro" id="IPR037293">
    <property type="entry name" value="Gal_Oxidase_central_sf"/>
</dbReference>
<dbReference type="EMBL" id="JABFAD010000006">
    <property type="protein sequence ID" value="MBA0801485.1"/>
    <property type="molecule type" value="Genomic_DNA"/>
</dbReference>
<evidence type="ECO:0000313" key="3">
    <source>
        <dbReference type="Proteomes" id="UP000593560"/>
    </source>
</evidence>